<dbReference type="PANTHER" id="PTHR43792">
    <property type="entry name" value="GNAT FAMILY, PUTATIVE (AFU_ORTHOLOGUE AFUA_3G00765)-RELATED-RELATED"/>
    <property type="match status" value="1"/>
</dbReference>
<evidence type="ECO:0000256" key="2">
    <source>
        <dbReference type="ARBA" id="ARBA00023315"/>
    </source>
</evidence>
<evidence type="ECO:0000313" key="5">
    <source>
        <dbReference type="EMBL" id="PSU35064.1"/>
    </source>
</evidence>
<dbReference type="Gene3D" id="3.40.630.30">
    <property type="match status" value="1"/>
</dbReference>
<sequence>MSKSKENPRSNSESYSQLKQGESVAFHDTLTIRLIQPADLSEIITMLGDDRVNQYLFFAPADESLYQDFFTPIIENTQHAISDEIWPDNPTFVIRDQQDRYMGMAAITQVMFCVGNYEVGYQLPVHAWGQGIATSACQLMTEIGFSELGSHKISADCYGTNIGSYKTLEKCGYQREGCQKDYYKLEQGFDDKVYYGMTAVQFTAQQ</sequence>
<keyword evidence="2" id="KW-0012">Acyltransferase</keyword>
<comment type="caution">
    <text evidence="5">The sequence shown here is derived from an EMBL/GenBank/DDBJ whole genome shotgun (WGS) entry which is preliminary data.</text>
</comment>
<dbReference type="PANTHER" id="PTHR43792:SF8">
    <property type="entry name" value="[RIBOSOMAL PROTEIN US5]-ALANINE N-ACETYLTRANSFERASE"/>
    <property type="match status" value="1"/>
</dbReference>
<evidence type="ECO:0000313" key="6">
    <source>
        <dbReference type="Proteomes" id="UP000241222"/>
    </source>
</evidence>
<dbReference type="Proteomes" id="UP000241222">
    <property type="component" value="Unassembled WGS sequence"/>
</dbReference>
<evidence type="ECO:0000259" key="4">
    <source>
        <dbReference type="PROSITE" id="PS51186"/>
    </source>
</evidence>
<dbReference type="InterPro" id="IPR000182">
    <property type="entry name" value="GNAT_dom"/>
</dbReference>
<dbReference type="Pfam" id="PF13302">
    <property type="entry name" value="Acetyltransf_3"/>
    <property type="match status" value="1"/>
</dbReference>
<dbReference type="InterPro" id="IPR051531">
    <property type="entry name" value="N-acetyltransferase"/>
</dbReference>
<gene>
    <name evidence="5" type="ORF">C9I99_08355</name>
</gene>
<proteinExistence type="inferred from homology"/>
<dbReference type="InterPro" id="IPR016181">
    <property type="entry name" value="Acyl_CoA_acyltransferase"/>
</dbReference>
<protein>
    <submittedName>
        <fullName evidence="5">N-acetyltransferase</fullName>
    </submittedName>
</protein>
<dbReference type="RefSeq" id="WP_107348385.1">
    <property type="nucleotide sequence ID" value="NZ_PYMH01000002.1"/>
</dbReference>
<comment type="similarity">
    <text evidence="3">Belongs to the acetyltransferase family. RimJ subfamily.</text>
</comment>
<name>A0A2T3J1U7_9GAMM</name>
<evidence type="ECO:0000256" key="1">
    <source>
        <dbReference type="ARBA" id="ARBA00022679"/>
    </source>
</evidence>
<dbReference type="GO" id="GO:0016747">
    <property type="term" value="F:acyltransferase activity, transferring groups other than amino-acyl groups"/>
    <property type="evidence" value="ECO:0007669"/>
    <property type="project" value="InterPro"/>
</dbReference>
<reference evidence="5 6" key="1">
    <citation type="submission" date="2018-03" db="EMBL/GenBank/DDBJ databases">
        <title>Whole genome sequencing of Histamine producing bacteria.</title>
        <authorList>
            <person name="Butler K."/>
        </authorList>
    </citation>
    <scope>NUCLEOTIDE SEQUENCE [LARGE SCALE GENOMIC DNA]</scope>
    <source>
        <strain evidence="5 6">JCM 13586</strain>
    </source>
</reference>
<dbReference type="PROSITE" id="PS51186">
    <property type="entry name" value="GNAT"/>
    <property type="match status" value="1"/>
</dbReference>
<dbReference type="EMBL" id="PYMH01000002">
    <property type="protein sequence ID" value="PSU35064.1"/>
    <property type="molecule type" value="Genomic_DNA"/>
</dbReference>
<keyword evidence="6" id="KW-1185">Reference proteome</keyword>
<keyword evidence="1 5" id="KW-0808">Transferase</keyword>
<dbReference type="OrthoDB" id="9801656at2"/>
<accession>A0A2T3J1U7</accession>
<dbReference type="SUPFAM" id="SSF55729">
    <property type="entry name" value="Acyl-CoA N-acyltransferases (Nat)"/>
    <property type="match status" value="1"/>
</dbReference>
<evidence type="ECO:0000256" key="3">
    <source>
        <dbReference type="ARBA" id="ARBA00038502"/>
    </source>
</evidence>
<dbReference type="AlphaFoldDB" id="A0A2T3J1U7"/>
<feature type="domain" description="N-acetyltransferase" evidence="4">
    <location>
        <begin position="30"/>
        <end position="200"/>
    </location>
</feature>
<organism evidence="5 6">
    <name type="scientific">Photobacterium lutimaris</name>
    <dbReference type="NCBI Taxonomy" id="388278"/>
    <lineage>
        <taxon>Bacteria</taxon>
        <taxon>Pseudomonadati</taxon>
        <taxon>Pseudomonadota</taxon>
        <taxon>Gammaproteobacteria</taxon>
        <taxon>Vibrionales</taxon>
        <taxon>Vibrionaceae</taxon>
        <taxon>Photobacterium</taxon>
    </lineage>
</organism>